<dbReference type="GO" id="GO:0016020">
    <property type="term" value="C:membrane"/>
    <property type="evidence" value="ECO:0007669"/>
    <property type="project" value="TreeGrafter"/>
</dbReference>
<feature type="compositionally biased region" description="Polar residues" evidence="1">
    <location>
        <begin position="20"/>
        <end position="31"/>
    </location>
</feature>
<dbReference type="InterPro" id="IPR003130">
    <property type="entry name" value="GED"/>
</dbReference>
<dbReference type="EMBL" id="NMPR01000019">
    <property type="protein sequence ID" value="KAA8634752.1"/>
    <property type="molecule type" value="Genomic_DNA"/>
</dbReference>
<dbReference type="VEuPathDB" id="FungiDB:SMAC_00764"/>
<dbReference type="GO" id="GO:0005874">
    <property type="term" value="C:microtubule"/>
    <property type="evidence" value="ECO:0007669"/>
    <property type="project" value="TreeGrafter"/>
</dbReference>
<evidence type="ECO:0000256" key="1">
    <source>
        <dbReference type="SAM" id="MobiDB-lite"/>
    </source>
</evidence>
<gene>
    <name evidence="3" type="ORF">SMACR_00764</name>
</gene>
<dbReference type="InterPro" id="IPR027417">
    <property type="entry name" value="P-loop_NTPase"/>
</dbReference>
<dbReference type="GO" id="GO:0005525">
    <property type="term" value="F:GTP binding"/>
    <property type="evidence" value="ECO:0007669"/>
    <property type="project" value="InterPro"/>
</dbReference>
<dbReference type="GO" id="GO:0016559">
    <property type="term" value="P:peroxisome fission"/>
    <property type="evidence" value="ECO:0007669"/>
    <property type="project" value="TreeGrafter"/>
</dbReference>
<dbReference type="Gene3D" id="3.40.50.300">
    <property type="entry name" value="P-loop containing nucleotide triphosphate hydrolases"/>
    <property type="match status" value="1"/>
</dbReference>
<dbReference type="OMA" id="LWENAMH"/>
<reference evidence="3 4" key="1">
    <citation type="submission" date="2017-07" db="EMBL/GenBank/DDBJ databases">
        <title>Genome sequence of the Sordaria macrospora wild type strain R19027.</title>
        <authorList>
            <person name="Nowrousian M."/>
            <person name="Teichert I."/>
            <person name="Kueck U."/>
        </authorList>
    </citation>
    <scope>NUCLEOTIDE SEQUENCE [LARGE SCALE GENOMIC DNA]</scope>
    <source>
        <strain evidence="3 4">R19027</strain>
        <tissue evidence="3">Mycelium</tissue>
    </source>
</reference>
<dbReference type="GO" id="GO:0005739">
    <property type="term" value="C:mitochondrion"/>
    <property type="evidence" value="ECO:0007669"/>
    <property type="project" value="TreeGrafter"/>
</dbReference>
<dbReference type="SUPFAM" id="SSF52540">
    <property type="entry name" value="P-loop containing nucleoside triphosphate hydrolases"/>
    <property type="match status" value="1"/>
</dbReference>
<feature type="region of interest" description="Disordered" evidence="1">
    <location>
        <begin position="1"/>
        <end position="31"/>
    </location>
</feature>
<dbReference type="Gene3D" id="1.20.120.1240">
    <property type="entry name" value="Dynamin, middle domain"/>
    <property type="match status" value="1"/>
</dbReference>
<dbReference type="PANTHER" id="PTHR11566">
    <property type="entry name" value="DYNAMIN"/>
    <property type="match status" value="1"/>
</dbReference>
<dbReference type="Proteomes" id="UP000433876">
    <property type="component" value="Unassembled WGS sequence"/>
</dbReference>
<dbReference type="Pfam" id="PF02212">
    <property type="entry name" value="GED"/>
    <property type="match status" value="1"/>
</dbReference>
<protein>
    <recommendedName>
        <fullName evidence="2">GED domain-containing protein</fullName>
    </recommendedName>
</protein>
<organism evidence="3 4">
    <name type="scientific">Sordaria macrospora</name>
    <dbReference type="NCBI Taxonomy" id="5147"/>
    <lineage>
        <taxon>Eukaryota</taxon>
        <taxon>Fungi</taxon>
        <taxon>Dikarya</taxon>
        <taxon>Ascomycota</taxon>
        <taxon>Pezizomycotina</taxon>
        <taxon>Sordariomycetes</taxon>
        <taxon>Sordariomycetidae</taxon>
        <taxon>Sordariales</taxon>
        <taxon>Sordariaceae</taxon>
        <taxon>Sordaria</taxon>
    </lineage>
</organism>
<evidence type="ECO:0000259" key="2">
    <source>
        <dbReference type="PROSITE" id="PS51388"/>
    </source>
</evidence>
<dbReference type="GO" id="GO:0006897">
    <property type="term" value="P:endocytosis"/>
    <property type="evidence" value="ECO:0007669"/>
    <property type="project" value="TreeGrafter"/>
</dbReference>
<evidence type="ECO:0000313" key="3">
    <source>
        <dbReference type="EMBL" id="KAA8634752.1"/>
    </source>
</evidence>
<name>A0A8S9A3H7_SORMA</name>
<sequence>MVASAGTTQEEPVTPGDPVQSEQQDKLLSSPGQRYATEARKGMIDRMVRQQIENERSIVLAVMPCHSGPTTERILEFAKVADPCGERTLGVFTKPDLVKEQAMFQSVQKHIKQSPLKLGYLAVRSRRANEDDLELTSLRDKEQELFVGPEPGPTSQREYLVRLASRFQLMTHNSLEGQYVHPDFSQHTNLRLVSLVINMNEVFAELMRRSGPKYRFHGFELCWLGGSDLMNKVLRTTPHPLSNIIPVKFFQNQMPKDGLEGIIEEHYLGFKGPELGTFGGSVLTIFDKEVAQQLWENAMHDQLDEAYKGALAHAEFLVDSELLGRPYTYNHYFNENLERARSRRIAATQAQKAHAQPSATTAAAAEFAKSDSSSNSSSIKVKISVPLQQPSKTHADQVKENIDVLKSYYKIARKRFVDAICQQVVSLLLLNGDESPLNILCPELIAKLTDNQLEQIAGEDSASRSMRQGLDEEIEGLKAAMEVFRT</sequence>
<dbReference type="GO" id="GO:0008017">
    <property type="term" value="F:microtubule binding"/>
    <property type="evidence" value="ECO:0007669"/>
    <property type="project" value="TreeGrafter"/>
</dbReference>
<accession>A0A8S9A3H7</accession>
<dbReference type="AlphaFoldDB" id="A0A8S9A3H7"/>
<feature type="domain" description="GED" evidence="2">
    <location>
        <begin position="398"/>
        <end position="486"/>
    </location>
</feature>
<dbReference type="GO" id="GO:0048312">
    <property type="term" value="P:intracellular distribution of mitochondria"/>
    <property type="evidence" value="ECO:0007669"/>
    <property type="project" value="TreeGrafter"/>
</dbReference>
<dbReference type="InterPro" id="IPR020850">
    <property type="entry name" value="GED_dom"/>
</dbReference>
<dbReference type="PROSITE" id="PS51388">
    <property type="entry name" value="GED"/>
    <property type="match status" value="1"/>
</dbReference>
<evidence type="ECO:0000313" key="4">
    <source>
        <dbReference type="Proteomes" id="UP000433876"/>
    </source>
</evidence>
<feature type="compositionally biased region" description="Polar residues" evidence="1">
    <location>
        <begin position="1"/>
        <end position="11"/>
    </location>
</feature>
<dbReference type="GO" id="GO:0003924">
    <property type="term" value="F:GTPase activity"/>
    <property type="evidence" value="ECO:0007669"/>
    <property type="project" value="InterPro"/>
</dbReference>
<dbReference type="PANTHER" id="PTHR11566:SF215">
    <property type="entry name" value="DYNAMIN GTPASE"/>
    <property type="match status" value="1"/>
</dbReference>
<comment type="caution">
    <text evidence="3">The sequence shown here is derived from an EMBL/GenBank/DDBJ whole genome shotgun (WGS) entry which is preliminary data.</text>
</comment>
<dbReference type="GO" id="GO:0000266">
    <property type="term" value="P:mitochondrial fission"/>
    <property type="evidence" value="ECO:0007669"/>
    <property type="project" value="TreeGrafter"/>
</dbReference>
<proteinExistence type="predicted"/>
<dbReference type="PRINTS" id="PR00195">
    <property type="entry name" value="DYNAMIN"/>
</dbReference>
<dbReference type="InterPro" id="IPR022812">
    <property type="entry name" value="Dynamin"/>
</dbReference>